<evidence type="ECO:0000313" key="2">
    <source>
        <dbReference type="Proteomes" id="UP000216035"/>
    </source>
</evidence>
<reference evidence="1 2" key="1">
    <citation type="submission" date="2017-07" db="EMBL/GenBank/DDBJ databases">
        <title>Flavobacterium cyanobacteriorum sp. nov., isolated from cyanobacterial aggregates in a eutrophic lake.</title>
        <authorList>
            <person name="Cai H."/>
        </authorList>
    </citation>
    <scope>NUCLEOTIDE SEQUENCE [LARGE SCALE GENOMIC DNA]</scope>
    <source>
        <strain evidence="1 2">TH167</strain>
    </source>
</reference>
<dbReference type="EMBL" id="NOXX01000203">
    <property type="protein sequence ID" value="OYQ43470.1"/>
    <property type="molecule type" value="Genomic_DNA"/>
</dbReference>
<accession>A0A255ZRX5</accession>
<dbReference type="AlphaFoldDB" id="A0A255ZRX5"/>
<organism evidence="1 2">
    <name type="scientific">Flavobacterium aurantiibacter</name>
    <dbReference type="NCBI Taxonomy" id="2023067"/>
    <lineage>
        <taxon>Bacteria</taxon>
        <taxon>Pseudomonadati</taxon>
        <taxon>Bacteroidota</taxon>
        <taxon>Flavobacteriia</taxon>
        <taxon>Flavobacteriales</taxon>
        <taxon>Flavobacteriaceae</taxon>
        <taxon>Flavobacterium</taxon>
    </lineage>
</organism>
<dbReference type="Gene3D" id="3.40.50.2000">
    <property type="entry name" value="Glycogen Phosphorylase B"/>
    <property type="match status" value="1"/>
</dbReference>
<evidence type="ECO:0000313" key="1">
    <source>
        <dbReference type="EMBL" id="OYQ43470.1"/>
    </source>
</evidence>
<proteinExistence type="predicted"/>
<sequence length="308" mass="35323">MYPKERKIWQLFSQYPLSVVSRFHLNLANELLATDAPILIEGLQSSFFAALPAFRDRKLFLRLHNLESVYYEGLANSETNLLKRFLYRLEAKKYRKFETHLQRFASIFTISKRETLEVSKVANAFYLPPFHGNATCTSAAGLGDFALYHGDLRLSDNKRAALFLFDVFSELPQRKLVVAASDIPDNIKQEAKRFSNVSVIETQSQVELYDLIRSAQMNVMLSFQPSGTKLKAINALYMGRHCLVNENMIDDPELMKLCVFCEGKSAFVREIDRHFSIPFEPQQRTEVLSTLLSDRAGAERLISEIFKS</sequence>
<comment type="caution">
    <text evidence="1">The sequence shown here is derived from an EMBL/GenBank/DDBJ whole genome shotgun (WGS) entry which is preliminary data.</text>
</comment>
<protein>
    <recommendedName>
        <fullName evidence="3">Glycosyl transferase family 1 domain-containing protein</fullName>
    </recommendedName>
</protein>
<gene>
    <name evidence="1" type="ORF">CHX27_09970</name>
</gene>
<evidence type="ECO:0008006" key="3">
    <source>
        <dbReference type="Google" id="ProtNLM"/>
    </source>
</evidence>
<dbReference type="Proteomes" id="UP000216035">
    <property type="component" value="Unassembled WGS sequence"/>
</dbReference>
<name>A0A255ZRX5_9FLAO</name>
<keyword evidence="2" id="KW-1185">Reference proteome</keyword>